<reference evidence="7" key="1">
    <citation type="submission" date="2016-03" db="EMBL/GenBank/DDBJ databases">
        <title>Complete genome sequence of the type strain Actinoalloteichus hymeniacidonis DSM 45092.</title>
        <authorList>
            <person name="Schaffert L."/>
            <person name="Albersmeier A."/>
            <person name="Winkler A."/>
            <person name="Kalinowski J."/>
            <person name="Zotchev S."/>
            <person name="Ruckert C."/>
        </authorList>
    </citation>
    <scope>NUCLEOTIDE SEQUENCE [LARGE SCALE GENOMIC DNA]</scope>
    <source>
        <strain evidence="7">HPA177(T) (DSM 45092(T))</strain>
    </source>
</reference>
<dbReference type="SMART" id="SM00100">
    <property type="entry name" value="cNMP"/>
    <property type="match status" value="1"/>
</dbReference>
<dbReference type="Pfam" id="PF00027">
    <property type="entry name" value="cNMP_binding"/>
    <property type="match status" value="1"/>
</dbReference>
<feature type="domain" description="HTH crp-type" evidence="5">
    <location>
        <begin position="129"/>
        <end position="201"/>
    </location>
</feature>
<dbReference type="GO" id="GO:0005829">
    <property type="term" value="C:cytosol"/>
    <property type="evidence" value="ECO:0007669"/>
    <property type="project" value="TreeGrafter"/>
</dbReference>
<evidence type="ECO:0000259" key="5">
    <source>
        <dbReference type="PROSITE" id="PS51063"/>
    </source>
</evidence>
<keyword evidence="2" id="KW-0238">DNA-binding</keyword>
<evidence type="ECO:0000313" key="7">
    <source>
        <dbReference type="Proteomes" id="UP000095210"/>
    </source>
</evidence>
<dbReference type="PROSITE" id="PS50042">
    <property type="entry name" value="CNMP_BINDING_3"/>
    <property type="match status" value="1"/>
</dbReference>
<dbReference type="PANTHER" id="PTHR24567:SF74">
    <property type="entry name" value="HTH-TYPE TRANSCRIPTIONAL REGULATOR ARCR"/>
    <property type="match status" value="1"/>
</dbReference>
<dbReference type="GO" id="GO:0003700">
    <property type="term" value="F:DNA-binding transcription factor activity"/>
    <property type="evidence" value="ECO:0007669"/>
    <property type="project" value="TreeGrafter"/>
</dbReference>
<dbReference type="SUPFAM" id="SSF46785">
    <property type="entry name" value="Winged helix' DNA-binding domain"/>
    <property type="match status" value="1"/>
</dbReference>
<keyword evidence="1" id="KW-0805">Transcription regulation</keyword>
<accession>A0AAC9HSR3</accession>
<dbReference type="Proteomes" id="UP000095210">
    <property type="component" value="Chromosome"/>
</dbReference>
<dbReference type="PANTHER" id="PTHR24567">
    <property type="entry name" value="CRP FAMILY TRANSCRIPTIONAL REGULATORY PROTEIN"/>
    <property type="match status" value="1"/>
</dbReference>
<proteinExistence type="predicted"/>
<dbReference type="Gene3D" id="2.60.120.10">
    <property type="entry name" value="Jelly Rolls"/>
    <property type="match status" value="1"/>
</dbReference>
<name>A0AAC9HSR3_9PSEU</name>
<gene>
    <name evidence="6" type="ORF">TL08_20830</name>
</gene>
<dbReference type="CDD" id="cd00038">
    <property type="entry name" value="CAP_ED"/>
    <property type="match status" value="1"/>
</dbReference>
<keyword evidence="3" id="KW-0804">Transcription</keyword>
<dbReference type="AlphaFoldDB" id="A0AAC9HSR3"/>
<dbReference type="InterPro" id="IPR050397">
    <property type="entry name" value="Env_Response_Regulators"/>
</dbReference>
<sequence>MAVRARLREVGRPKSYVQGETLIHEGSVSTEVLLIESGTVKVMLNDPTGAALMIGFYGAGALIGELGVIQDEPRSATVIARDRVQAVSIGREAFRRLHQLDPAVVQWVNQTLYERLRQADRRQLAVATKTVRARVVHQLLDWAEEPGTTTSKGTEIRGISQQELAQYISASPKSVEEVLNVLREAGLVSTARLWFLIPDRIALARYLEKTSGV</sequence>
<dbReference type="InterPro" id="IPR018488">
    <property type="entry name" value="cNMP-bd_CS"/>
</dbReference>
<dbReference type="Pfam" id="PF13545">
    <property type="entry name" value="HTH_Crp_2"/>
    <property type="match status" value="1"/>
</dbReference>
<evidence type="ECO:0000259" key="4">
    <source>
        <dbReference type="PROSITE" id="PS50042"/>
    </source>
</evidence>
<protein>
    <submittedName>
        <fullName evidence="6">cAMP-binding protein</fullName>
    </submittedName>
</protein>
<dbReference type="Gene3D" id="1.10.10.10">
    <property type="entry name" value="Winged helix-like DNA-binding domain superfamily/Winged helix DNA-binding domain"/>
    <property type="match status" value="1"/>
</dbReference>
<dbReference type="KEGG" id="ahm:TL08_20830"/>
<dbReference type="GO" id="GO:0003677">
    <property type="term" value="F:DNA binding"/>
    <property type="evidence" value="ECO:0007669"/>
    <property type="project" value="UniProtKB-KW"/>
</dbReference>
<dbReference type="InterPro" id="IPR014710">
    <property type="entry name" value="RmlC-like_jellyroll"/>
</dbReference>
<dbReference type="EMBL" id="CP014859">
    <property type="protein sequence ID" value="AOS64957.1"/>
    <property type="molecule type" value="Genomic_DNA"/>
</dbReference>
<dbReference type="InterPro" id="IPR036390">
    <property type="entry name" value="WH_DNA-bd_sf"/>
</dbReference>
<organism evidence="6 7">
    <name type="scientific">Actinoalloteichus hymeniacidonis</name>
    <dbReference type="NCBI Taxonomy" id="340345"/>
    <lineage>
        <taxon>Bacteria</taxon>
        <taxon>Bacillati</taxon>
        <taxon>Actinomycetota</taxon>
        <taxon>Actinomycetes</taxon>
        <taxon>Pseudonocardiales</taxon>
        <taxon>Pseudonocardiaceae</taxon>
        <taxon>Actinoalloteichus</taxon>
    </lineage>
</organism>
<evidence type="ECO:0000256" key="1">
    <source>
        <dbReference type="ARBA" id="ARBA00023015"/>
    </source>
</evidence>
<dbReference type="InterPro" id="IPR012318">
    <property type="entry name" value="HTH_CRP"/>
</dbReference>
<dbReference type="PROSITE" id="PS51063">
    <property type="entry name" value="HTH_CRP_2"/>
    <property type="match status" value="1"/>
</dbReference>
<keyword evidence="7" id="KW-1185">Reference proteome</keyword>
<dbReference type="InterPro" id="IPR000595">
    <property type="entry name" value="cNMP-bd_dom"/>
</dbReference>
<dbReference type="InterPro" id="IPR036388">
    <property type="entry name" value="WH-like_DNA-bd_sf"/>
</dbReference>
<evidence type="ECO:0000256" key="2">
    <source>
        <dbReference type="ARBA" id="ARBA00023125"/>
    </source>
</evidence>
<dbReference type="InterPro" id="IPR018490">
    <property type="entry name" value="cNMP-bd_dom_sf"/>
</dbReference>
<evidence type="ECO:0000313" key="6">
    <source>
        <dbReference type="EMBL" id="AOS64957.1"/>
    </source>
</evidence>
<dbReference type="PROSITE" id="PS00889">
    <property type="entry name" value="CNMP_BINDING_2"/>
    <property type="match status" value="1"/>
</dbReference>
<evidence type="ECO:0000256" key="3">
    <source>
        <dbReference type="ARBA" id="ARBA00023163"/>
    </source>
</evidence>
<feature type="domain" description="Cyclic nucleotide-binding" evidence="4">
    <location>
        <begin position="1"/>
        <end position="97"/>
    </location>
</feature>
<dbReference type="SUPFAM" id="SSF51206">
    <property type="entry name" value="cAMP-binding domain-like"/>
    <property type="match status" value="1"/>
</dbReference>